<dbReference type="Proteomes" id="UP000730591">
    <property type="component" value="Unassembled WGS sequence"/>
</dbReference>
<sequence length="47" mass="5737">MDRPVQDKIIARARDAYREWAARPWYVKVWDRICSEAGYIAFRLKKH</sequence>
<proteinExistence type="predicted"/>
<name>A0ABX1A8S0_9ACTN</name>
<dbReference type="EMBL" id="JAATEM010000008">
    <property type="protein sequence ID" value="NJP50101.1"/>
    <property type="molecule type" value="Genomic_DNA"/>
</dbReference>
<keyword evidence="2" id="KW-1185">Reference proteome</keyword>
<organism evidence="1 2">
    <name type="scientific">Streptomyces composti</name>
    <dbReference type="NCBI Taxonomy" id="2720025"/>
    <lineage>
        <taxon>Bacteria</taxon>
        <taxon>Bacillati</taxon>
        <taxon>Actinomycetota</taxon>
        <taxon>Actinomycetes</taxon>
        <taxon>Kitasatosporales</taxon>
        <taxon>Streptomycetaceae</taxon>
        <taxon>Streptomyces</taxon>
    </lineage>
</organism>
<gene>
    <name evidence="1" type="ORF">HCJ93_08450</name>
</gene>
<accession>A0ABX1A8S0</accession>
<evidence type="ECO:0000313" key="1">
    <source>
        <dbReference type="EMBL" id="NJP50101.1"/>
    </source>
</evidence>
<dbReference type="RefSeq" id="WP_167992601.1">
    <property type="nucleotide sequence ID" value="NZ_JAATEM010000008.1"/>
</dbReference>
<evidence type="ECO:0000313" key="2">
    <source>
        <dbReference type="Proteomes" id="UP000730591"/>
    </source>
</evidence>
<protein>
    <submittedName>
        <fullName evidence="1">Uncharacterized protein</fullName>
    </submittedName>
</protein>
<reference evidence="1 2" key="1">
    <citation type="submission" date="2020-03" db="EMBL/GenBank/DDBJ databases">
        <title>WGS of actinomycetes isolated from Thailand.</title>
        <authorList>
            <person name="Thawai C."/>
        </authorList>
    </citation>
    <scope>NUCLEOTIDE SEQUENCE [LARGE SCALE GENOMIC DNA]</scope>
    <source>
        <strain evidence="1 2">SBST2-5</strain>
    </source>
</reference>
<comment type="caution">
    <text evidence="1">The sequence shown here is derived from an EMBL/GenBank/DDBJ whole genome shotgun (WGS) entry which is preliminary data.</text>
</comment>